<keyword evidence="4 9" id="KW-0560">Oxidoreductase</keyword>
<comment type="catalytic activity">
    <reaction evidence="7">
        <text>L-glutamate + NAD(+) + H2O = 2-oxoglutarate + NH4(+) + NADH + H(+)</text>
        <dbReference type="Rhea" id="RHEA:15133"/>
        <dbReference type="ChEBI" id="CHEBI:15377"/>
        <dbReference type="ChEBI" id="CHEBI:15378"/>
        <dbReference type="ChEBI" id="CHEBI:16810"/>
        <dbReference type="ChEBI" id="CHEBI:28938"/>
        <dbReference type="ChEBI" id="CHEBI:29985"/>
        <dbReference type="ChEBI" id="CHEBI:57540"/>
        <dbReference type="ChEBI" id="CHEBI:57945"/>
        <dbReference type="EC" id="1.4.1.3"/>
    </reaction>
</comment>
<reference evidence="12" key="1">
    <citation type="submission" date="2025-08" db="UniProtKB">
        <authorList>
            <consortium name="Ensembl"/>
        </authorList>
    </citation>
    <scope>IDENTIFICATION</scope>
</reference>
<dbReference type="GO" id="GO:0004352">
    <property type="term" value="F:glutamate dehydrogenase (NAD+) activity"/>
    <property type="evidence" value="ECO:0007669"/>
    <property type="project" value="TreeGrafter"/>
</dbReference>
<accession>A0A8C3KDH9</accession>
<evidence type="ECO:0000256" key="3">
    <source>
        <dbReference type="ARBA" id="ARBA00012889"/>
    </source>
</evidence>
<comment type="catalytic activity">
    <reaction evidence="8">
        <text>L-glutamate + NADP(+) + H2O = 2-oxoglutarate + NH4(+) + NADPH + H(+)</text>
        <dbReference type="Rhea" id="RHEA:11612"/>
        <dbReference type="ChEBI" id="CHEBI:15377"/>
        <dbReference type="ChEBI" id="CHEBI:15378"/>
        <dbReference type="ChEBI" id="CHEBI:16810"/>
        <dbReference type="ChEBI" id="CHEBI:28938"/>
        <dbReference type="ChEBI" id="CHEBI:29985"/>
        <dbReference type="ChEBI" id="CHEBI:57783"/>
        <dbReference type="ChEBI" id="CHEBI:58349"/>
        <dbReference type="EC" id="1.4.1.3"/>
    </reaction>
</comment>
<evidence type="ECO:0000256" key="1">
    <source>
        <dbReference type="ARBA" id="ARBA00004173"/>
    </source>
</evidence>
<feature type="region of interest" description="Disordered" evidence="10">
    <location>
        <begin position="1"/>
        <end position="31"/>
    </location>
</feature>
<dbReference type="InterPro" id="IPR033922">
    <property type="entry name" value="NAD_bind_Glu_DH"/>
</dbReference>
<evidence type="ECO:0000313" key="13">
    <source>
        <dbReference type="Proteomes" id="UP000694419"/>
    </source>
</evidence>
<dbReference type="AlphaFoldDB" id="A0A8C3KDH9"/>
<organism evidence="12 13">
    <name type="scientific">Calidris pygmaea</name>
    <name type="common">Spoon-billed sandpiper</name>
    <dbReference type="NCBI Taxonomy" id="425635"/>
    <lineage>
        <taxon>Eukaryota</taxon>
        <taxon>Metazoa</taxon>
        <taxon>Chordata</taxon>
        <taxon>Craniata</taxon>
        <taxon>Vertebrata</taxon>
        <taxon>Euteleostomi</taxon>
        <taxon>Archelosauria</taxon>
        <taxon>Archosauria</taxon>
        <taxon>Dinosauria</taxon>
        <taxon>Saurischia</taxon>
        <taxon>Theropoda</taxon>
        <taxon>Coelurosauria</taxon>
        <taxon>Aves</taxon>
        <taxon>Neognathae</taxon>
        <taxon>Neoaves</taxon>
        <taxon>Charadriiformes</taxon>
        <taxon>Scolopacidae</taxon>
        <taxon>Calidris</taxon>
    </lineage>
</organism>
<dbReference type="FunFam" id="3.40.50.10860:FF:000007">
    <property type="entry name" value="Glutamate dehydrogenase 1, mitochondrial"/>
    <property type="match status" value="1"/>
</dbReference>
<dbReference type="SMART" id="SM00839">
    <property type="entry name" value="ELFV_dehydrog"/>
    <property type="match status" value="1"/>
</dbReference>
<evidence type="ECO:0000256" key="5">
    <source>
        <dbReference type="ARBA" id="ARBA00023128"/>
    </source>
</evidence>
<dbReference type="Pfam" id="PF00208">
    <property type="entry name" value="ELFV_dehydrog"/>
    <property type="match status" value="1"/>
</dbReference>
<dbReference type="Proteomes" id="UP000694419">
    <property type="component" value="Unplaced"/>
</dbReference>
<dbReference type="SUPFAM" id="SSF51735">
    <property type="entry name" value="NAD(P)-binding Rossmann-fold domains"/>
    <property type="match status" value="1"/>
</dbReference>
<keyword evidence="13" id="KW-1185">Reference proteome</keyword>
<comment type="subcellular location">
    <subcellularLocation>
        <location evidence="1">Mitochondrion</location>
    </subcellularLocation>
</comment>
<dbReference type="Gene3D" id="3.40.50.720">
    <property type="entry name" value="NAD(P)-binding Rossmann-like Domain"/>
    <property type="match status" value="1"/>
</dbReference>
<feature type="domain" description="Glutamate/phenylalanine/leucine/valine/L-tryptophan dehydrogenase C-terminal" evidence="11">
    <location>
        <begin position="269"/>
        <end position="558"/>
    </location>
</feature>
<feature type="compositionally biased region" description="Pro residues" evidence="10">
    <location>
        <begin position="11"/>
        <end position="24"/>
    </location>
</feature>
<reference evidence="12" key="2">
    <citation type="submission" date="2025-09" db="UniProtKB">
        <authorList>
            <consortium name="Ensembl"/>
        </authorList>
    </citation>
    <scope>IDENTIFICATION</scope>
</reference>
<dbReference type="SUPFAM" id="SSF53223">
    <property type="entry name" value="Aminoacid dehydrogenase-like, N-terminal domain"/>
    <property type="match status" value="1"/>
</dbReference>
<evidence type="ECO:0000256" key="10">
    <source>
        <dbReference type="SAM" id="MobiDB-lite"/>
    </source>
</evidence>
<dbReference type="PRINTS" id="PR00082">
    <property type="entry name" value="GLFDHDRGNASE"/>
</dbReference>
<dbReference type="Ensembl" id="ENSCPGT00000024174.1">
    <property type="protein sequence ID" value="ENSCPGP00000022089.1"/>
    <property type="gene ID" value="ENSCPGG00000015273.1"/>
</dbReference>
<dbReference type="PANTHER" id="PTHR11606">
    <property type="entry name" value="GLUTAMATE DEHYDROGENASE"/>
    <property type="match status" value="1"/>
</dbReference>
<dbReference type="InterPro" id="IPR006095">
    <property type="entry name" value="Glu/Leu/Phe/Val/Trp_DH"/>
</dbReference>
<evidence type="ECO:0000313" key="12">
    <source>
        <dbReference type="Ensembl" id="ENSCPGP00000022089.1"/>
    </source>
</evidence>
<dbReference type="GO" id="GO:0005739">
    <property type="term" value="C:mitochondrion"/>
    <property type="evidence" value="ECO:0007669"/>
    <property type="project" value="UniProtKB-SubCell"/>
</dbReference>
<keyword evidence="5" id="KW-0496">Mitochondrion</keyword>
<dbReference type="InterPro" id="IPR046346">
    <property type="entry name" value="Aminoacid_DH-like_N_sf"/>
</dbReference>
<proteinExistence type="inferred from homology"/>
<evidence type="ECO:0000256" key="2">
    <source>
        <dbReference type="ARBA" id="ARBA00006382"/>
    </source>
</evidence>
<feature type="compositionally biased region" description="Basic residues" evidence="10">
    <location>
        <begin position="1"/>
        <end position="10"/>
    </location>
</feature>
<dbReference type="InterPro" id="IPR006096">
    <property type="entry name" value="Glu/Leu/Phe/Val/Trp_DH_C"/>
</dbReference>
<dbReference type="CDD" id="cd01076">
    <property type="entry name" value="NAD_bind_1_Glu_DH"/>
    <property type="match status" value="1"/>
</dbReference>
<dbReference type="GO" id="GO:0006538">
    <property type="term" value="P:L-glutamate catabolic process"/>
    <property type="evidence" value="ECO:0007669"/>
    <property type="project" value="TreeGrafter"/>
</dbReference>
<dbReference type="Pfam" id="PF02812">
    <property type="entry name" value="ELFV_dehydrog_N"/>
    <property type="match status" value="1"/>
</dbReference>
<evidence type="ECO:0000256" key="9">
    <source>
        <dbReference type="RuleBase" id="RU004417"/>
    </source>
</evidence>
<name>A0A8C3KDH9_9CHAR</name>
<sequence length="561" mass="60938">GRRYLRRRIPPSRPVPSRPVPSRPAPLGSGAAAAAAASMRGAAAAAGAVPRPGPLPPAAARPAAPGPDAPGLLAMVEAFYGRAAAMVEAEAAAEVAGAQWGGLPWVRGLLETVRRCSYVLEVAFPLRRDSGTWEVVRGWRAQHSQHCLPCKGGVRFSSSIGVDEVKALAALMTYKCAVVDLPFGGAMTGVRINPKKYSEHELEKITRHFTVEMSKKGFIGPGIDVLAPDVSTGEREMSWIADTYTHTLGYRDINAQACVTGKPISQGGIHGRHSATGRGVLHGIENYITNTDYMDCIGLSPGFPGKTFVLQGFGKVGMHTMKYLHQYGARCICVGETDGAIYNPRGIDPKELQDYEQSHGTIVGFPKAEPYDGSILEVPCDILIPAAIEKQLTRENAPRVQAKIIAEAANGPTTPAAHEIFLQRNILVIPDVYVNAGGVTVSFFEWLKNLNHVSYGRLSFKYEWESSYYLLQSVQHSLEQWFGKSRGEIPIIPSPEFQARVTRASEKDIVYLGLAYTMEQSAKQIMAMAARYNLGLDQRTAAYLCALEKVLTVYNEAGFTY</sequence>
<dbReference type="EC" id="1.4.1.3" evidence="3"/>
<dbReference type="Gene3D" id="3.40.50.10860">
    <property type="entry name" value="Leucine Dehydrogenase, chain A, domain 1"/>
    <property type="match status" value="1"/>
</dbReference>
<dbReference type="InterPro" id="IPR036291">
    <property type="entry name" value="NAD(P)-bd_dom_sf"/>
</dbReference>
<dbReference type="InterPro" id="IPR006097">
    <property type="entry name" value="Glu/Leu/Phe/Val/Trp_DH_dimer"/>
</dbReference>
<evidence type="ECO:0000259" key="11">
    <source>
        <dbReference type="SMART" id="SM00839"/>
    </source>
</evidence>
<evidence type="ECO:0000256" key="6">
    <source>
        <dbReference type="ARBA" id="ARBA00040147"/>
    </source>
</evidence>
<evidence type="ECO:0000256" key="8">
    <source>
        <dbReference type="ARBA" id="ARBA00048577"/>
    </source>
</evidence>
<comment type="similarity">
    <text evidence="2 9">Belongs to the Glu/Leu/Phe/Val dehydrogenases family.</text>
</comment>
<evidence type="ECO:0000256" key="7">
    <source>
        <dbReference type="ARBA" id="ARBA00047867"/>
    </source>
</evidence>
<evidence type="ECO:0000256" key="4">
    <source>
        <dbReference type="ARBA" id="ARBA00023002"/>
    </source>
</evidence>
<dbReference type="FunFam" id="3.40.50.720:FF:000100">
    <property type="entry name" value="Glutamate dehydrogenase 1, mitochondrial"/>
    <property type="match status" value="1"/>
</dbReference>
<dbReference type="PANTHER" id="PTHR11606:SF13">
    <property type="entry name" value="GLUTAMATE DEHYDROGENASE 1, MITOCHONDRIAL"/>
    <property type="match status" value="1"/>
</dbReference>
<protein>
    <recommendedName>
        <fullName evidence="6">Glutamate dehydrogenase 1, mitochondrial</fullName>
        <ecNumber evidence="3">1.4.1.3</ecNumber>
    </recommendedName>
</protein>